<dbReference type="EMBL" id="KZ155772">
    <property type="protein sequence ID" value="OUS48985.1"/>
    <property type="molecule type" value="Genomic_DNA"/>
</dbReference>
<feature type="domain" description="ArsA/GET3 Anion-transporting ATPase-like" evidence="6">
    <location>
        <begin position="27"/>
        <end position="307"/>
    </location>
</feature>
<keyword evidence="2" id="KW-0813">Transport</keyword>
<dbReference type="GO" id="GO:0046961">
    <property type="term" value="F:proton-transporting ATPase activity, rotational mechanism"/>
    <property type="evidence" value="ECO:0007669"/>
    <property type="project" value="InterPro"/>
</dbReference>
<dbReference type="InterPro" id="IPR025723">
    <property type="entry name" value="ArsA/GET3_ATPase-like"/>
</dbReference>
<dbReference type="eggNOG" id="KOG2825">
    <property type="taxonomic scope" value="Eukaryota"/>
</dbReference>
<dbReference type="GO" id="GO:0033178">
    <property type="term" value="C:proton-transporting two-sector ATPase complex, catalytic domain"/>
    <property type="evidence" value="ECO:0007669"/>
    <property type="project" value="InterPro"/>
</dbReference>
<dbReference type="SUPFAM" id="SSF52540">
    <property type="entry name" value="P-loop containing nucleoside triphosphate hydrolases"/>
    <property type="match status" value="1"/>
</dbReference>
<gene>
    <name evidence="7" type="ORF">BE221DRAFT_67206</name>
</gene>
<keyword evidence="4" id="KW-0175">Coiled coil</keyword>
<evidence type="ECO:0000256" key="1">
    <source>
        <dbReference type="ARBA" id="ARBA00005901"/>
    </source>
</evidence>
<dbReference type="Proteomes" id="UP000195557">
    <property type="component" value="Unassembled WGS sequence"/>
</dbReference>
<dbReference type="SUPFAM" id="SSF160527">
    <property type="entry name" value="V-type ATPase subunit E-like"/>
    <property type="match status" value="1"/>
</dbReference>
<evidence type="ECO:0000259" key="6">
    <source>
        <dbReference type="Pfam" id="PF02374"/>
    </source>
</evidence>
<dbReference type="PANTHER" id="PTHR10803:SF0">
    <property type="entry name" value="ATPASE GET3B"/>
    <property type="match status" value="1"/>
</dbReference>
<dbReference type="Gene3D" id="6.10.250.1620">
    <property type="match status" value="1"/>
</dbReference>
<accession>A0A1Y5IPQ8</accession>
<comment type="similarity">
    <text evidence="1">Belongs to the V-ATPase E subunit family.</text>
</comment>
<dbReference type="InterPro" id="IPR038495">
    <property type="entry name" value="ATPase_E_C"/>
</dbReference>
<dbReference type="NCBIfam" id="TIGR00345">
    <property type="entry name" value="GET3_arsA_TRC40"/>
    <property type="match status" value="1"/>
</dbReference>
<proteinExistence type="inferred from homology"/>
<feature type="region of interest" description="Disordered" evidence="5">
    <location>
        <begin position="666"/>
        <end position="686"/>
    </location>
</feature>
<dbReference type="InterPro" id="IPR027417">
    <property type="entry name" value="P-loop_NTPase"/>
</dbReference>
<dbReference type="Gene3D" id="3.40.50.300">
    <property type="entry name" value="P-loop containing nucleotide triphosphate hydrolases"/>
    <property type="match status" value="1"/>
</dbReference>
<protein>
    <submittedName>
        <fullName evidence="7">Anion-transporting ATPase family protein</fullName>
    </submittedName>
</protein>
<dbReference type="GO" id="GO:0005524">
    <property type="term" value="F:ATP binding"/>
    <property type="evidence" value="ECO:0007669"/>
    <property type="project" value="InterPro"/>
</dbReference>
<dbReference type="Gene3D" id="3.30.2320.30">
    <property type="entry name" value="ATP synthase, E subunit, C-terminal"/>
    <property type="match status" value="1"/>
</dbReference>
<dbReference type="GO" id="GO:0043529">
    <property type="term" value="C:GET complex"/>
    <property type="evidence" value="ECO:0007669"/>
    <property type="project" value="TreeGrafter"/>
</dbReference>
<dbReference type="CDD" id="cd02035">
    <property type="entry name" value="ArsA"/>
    <property type="match status" value="1"/>
</dbReference>
<organism evidence="7">
    <name type="scientific">Ostreococcus tauri</name>
    <name type="common">Marine green alga</name>
    <dbReference type="NCBI Taxonomy" id="70448"/>
    <lineage>
        <taxon>Eukaryota</taxon>
        <taxon>Viridiplantae</taxon>
        <taxon>Chlorophyta</taxon>
        <taxon>Mamiellophyceae</taxon>
        <taxon>Mamiellales</taxon>
        <taxon>Bathycoccaceae</taxon>
        <taxon>Ostreococcus</taxon>
    </lineage>
</organism>
<dbReference type="AlphaFoldDB" id="A0A1Y5IPQ8"/>
<dbReference type="GO" id="GO:0016887">
    <property type="term" value="F:ATP hydrolysis activity"/>
    <property type="evidence" value="ECO:0007669"/>
    <property type="project" value="InterPro"/>
</dbReference>
<dbReference type="Pfam" id="PF01991">
    <property type="entry name" value="vATP-synt_E"/>
    <property type="match status" value="1"/>
</dbReference>
<keyword evidence="3" id="KW-0406">Ion transport</keyword>
<dbReference type="GO" id="GO:0071816">
    <property type="term" value="P:tail-anchored membrane protein insertion into ER membrane"/>
    <property type="evidence" value="ECO:0007669"/>
    <property type="project" value="TreeGrafter"/>
</dbReference>
<dbReference type="InterPro" id="IPR016300">
    <property type="entry name" value="ATPase_ArsA/GET3"/>
</dbReference>
<dbReference type="InterPro" id="IPR002842">
    <property type="entry name" value="ATPase_V1_Esu"/>
</dbReference>
<dbReference type="Pfam" id="PF02374">
    <property type="entry name" value="ArsA_ATPase"/>
    <property type="match status" value="1"/>
</dbReference>
<evidence type="ECO:0000256" key="4">
    <source>
        <dbReference type="SAM" id="Coils"/>
    </source>
</evidence>
<feature type="compositionally biased region" description="Polar residues" evidence="5">
    <location>
        <begin position="676"/>
        <end position="686"/>
    </location>
</feature>
<evidence type="ECO:0000256" key="5">
    <source>
        <dbReference type="SAM" id="MobiDB-lite"/>
    </source>
</evidence>
<reference evidence="7" key="1">
    <citation type="submission" date="2017-04" db="EMBL/GenBank/DDBJ databases">
        <title>Population genomics of picophytoplankton unveils novel chromosome hypervariability.</title>
        <authorList>
            <consortium name="DOE Joint Genome Institute"/>
            <person name="Blanc-Mathieu R."/>
            <person name="Krasovec M."/>
            <person name="Hebrard M."/>
            <person name="Yau S."/>
            <person name="Desgranges E."/>
            <person name="Martin J."/>
            <person name="Schackwitz W."/>
            <person name="Kuo A."/>
            <person name="Salin G."/>
            <person name="Donnadieu C."/>
            <person name="Desdevises Y."/>
            <person name="Sanchez-Ferandin S."/>
            <person name="Moreau H."/>
            <person name="Rivals E."/>
            <person name="Grigoriev I.V."/>
            <person name="Grimsley N."/>
            <person name="Eyre-Walker A."/>
            <person name="Piganeau G."/>
        </authorList>
    </citation>
    <scope>NUCLEOTIDE SEQUENCE [LARGE SCALE GENOMIC DNA]</scope>
    <source>
        <strain evidence="7">RCC 1115</strain>
    </source>
</reference>
<dbReference type="HAMAP" id="MF_00311">
    <property type="entry name" value="ATP_synth_E_arch"/>
    <property type="match status" value="1"/>
</dbReference>
<sequence>MTSRRNHRARASVDPGIDVMIAGRERKYYMVGGKGGVGKTSLSSSLAVKFAASGHKTLVVSTDPAHSLSDSLAQNVKGGQPIEVNDTDGMLYALEIDPESAKAEFTQFAQKTDMSAGARDFMSSVGLGGFADSIADLKLGELLDTPPPGLDEAIAIAKVLQFTKDEKFSKFTRIVFDTAPTGHTLRLLSLPDFLDASIGKIVRLRQKLTSATDAVKGIFGVGEDKQDDAVEKLEKLKAQVKEVRSLFRNKETTEFIIVTIPTVLGVSESGRLLQSLRDEDVPCTRLIVNQVLKVNVDDFKAAAAEARDAQDVLTARLSGDDAEAAQKFVDANARALRAAQAAVNFCSIKEKDQSRALQMCDEDAGLRSLNRTEAPLFDMEIRGVPALKFFASPHSTSSTIIRHESGRRGQTNQPGTPPRHRRCFHEDSVDPKFSFEIESSFRRATRASFPSRRDLGLTASFLTPCDFTTASEKAREIAIAAEEEFNIEKLALVDGEKVKIAKEYERKETTVDTAKKIEASTSRNAMRLRVLAAREEAMETVLEDARRRLGEVSGDARRYKDLLRALIVQGAKKLGDKNVIVRCRESDAAVVREATVAAAAELVGVSVTLDESTRLPAAPACSGGVEVANSTGQIVCDNTLDARLRIAYEQNTPLIREKMFGGSVASKAPVAPPPATSNDSANLISL</sequence>
<evidence type="ECO:0000313" key="7">
    <source>
        <dbReference type="EMBL" id="OUS48985.1"/>
    </source>
</evidence>
<name>A0A1Y5IPQ8_OSTTA</name>
<dbReference type="PANTHER" id="PTHR10803">
    <property type="entry name" value="ARSENICAL PUMP-DRIVING ATPASE ARSENITE-TRANSLOCATING ATPASE"/>
    <property type="match status" value="1"/>
</dbReference>
<feature type="coiled-coil region" evidence="4">
    <location>
        <begin position="226"/>
        <end position="253"/>
    </location>
</feature>
<evidence type="ECO:0000256" key="2">
    <source>
        <dbReference type="ARBA" id="ARBA00022448"/>
    </source>
</evidence>
<evidence type="ECO:0000256" key="3">
    <source>
        <dbReference type="ARBA" id="ARBA00023065"/>
    </source>
</evidence>